<dbReference type="Gene3D" id="1.10.860.10">
    <property type="entry name" value="DNAb Helicase, Chain A"/>
    <property type="match status" value="1"/>
</dbReference>
<dbReference type="PANTHER" id="PTHR30153:SF2">
    <property type="entry name" value="REPLICATIVE DNA HELICASE"/>
    <property type="match status" value="1"/>
</dbReference>
<keyword evidence="2" id="KW-0235">DNA replication</keyword>
<gene>
    <name evidence="5" type="ORF">GAZ26_20560</name>
    <name evidence="6" type="ORF">LDZ35_04405</name>
</gene>
<keyword evidence="5" id="KW-0067">ATP-binding</keyword>
<proteinExistence type="predicted"/>
<protein>
    <submittedName>
        <fullName evidence="5">Replicative DNA helicase</fullName>
    </submittedName>
</protein>
<organism evidence="5 7">
    <name type="scientific">Bacteroides xylanisolvens</name>
    <dbReference type="NCBI Taxonomy" id="371601"/>
    <lineage>
        <taxon>Bacteria</taxon>
        <taxon>Pseudomonadati</taxon>
        <taxon>Bacteroidota</taxon>
        <taxon>Bacteroidia</taxon>
        <taxon>Bacteroidales</taxon>
        <taxon>Bacteroidaceae</taxon>
        <taxon>Bacteroides</taxon>
    </lineage>
</organism>
<dbReference type="GO" id="GO:0003678">
    <property type="term" value="F:DNA helicase activity"/>
    <property type="evidence" value="ECO:0007669"/>
    <property type="project" value="InterPro"/>
</dbReference>
<accession>A0A412JZY7</accession>
<dbReference type="GO" id="GO:0003677">
    <property type="term" value="F:DNA binding"/>
    <property type="evidence" value="ECO:0007669"/>
    <property type="project" value="UniProtKB-KW"/>
</dbReference>
<sequence length="85" mass="9586">MSEITNPQDAELEEVVLGACLLESKAITLVAGILRPEVFYTETNREIYAALQSMYHAGRVIDIMTIKEKFARRGKLEFIGGFYTN</sequence>
<dbReference type="Proteomes" id="UP001197958">
    <property type="component" value="Unassembled WGS sequence"/>
</dbReference>
<dbReference type="SUPFAM" id="SSF48024">
    <property type="entry name" value="N-terminal domain of DnaB helicase"/>
    <property type="match status" value="1"/>
</dbReference>
<feature type="domain" description="DNA helicase DnaB-like N-terminal" evidence="4">
    <location>
        <begin position="6"/>
        <end position="82"/>
    </location>
</feature>
<evidence type="ECO:0000313" key="6">
    <source>
        <dbReference type="EMBL" id="MCA4522453.1"/>
    </source>
</evidence>
<dbReference type="Proteomes" id="UP000471447">
    <property type="component" value="Unassembled WGS sequence"/>
</dbReference>
<evidence type="ECO:0000313" key="5">
    <source>
        <dbReference type="EMBL" id="KAB6419677.1"/>
    </source>
</evidence>
<dbReference type="GO" id="GO:1990077">
    <property type="term" value="C:primosome complex"/>
    <property type="evidence" value="ECO:0007669"/>
    <property type="project" value="UniProtKB-KW"/>
</dbReference>
<keyword evidence="5" id="KW-0547">Nucleotide-binding</keyword>
<reference evidence="6" key="2">
    <citation type="submission" date="2023-08" db="EMBL/GenBank/DDBJ databases">
        <title>Mucin Metabolism Genes Underlie the Key Renovations of Bacteroides xylanisolvens Genomes in Captive Great Apes.</title>
        <authorList>
            <person name="Nishida A.H."/>
        </authorList>
    </citation>
    <scope>NUCLEOTIDE SEQUENCE</scope>
    <source>
        <strain evidence="6">P19.10B</strain>
    </source>
</reference>
<comment type="caution">
    <text evidence="5">The sequence shown here is derived from an EMBL/GenBank/DDBJ whole genome shotgun (WGS) entry which is preliminary data.</text>
</comment>
<keyword evidence="1" id="KW-0639">Primosome</keyword>
<dbReference type="EMBL" id="WDCG01000029">
    <property type="protein sequence ID" value="KAB6419677.1"/>
    <property type="molecule type" value="Genomic_DNA"/>
</dbReference>
<name>A0A412JZY7_9BACE</name>
<dbReference type="InterPro" id="IPR016136">
    <property type="entry name" value="DNA_helicase_N/primase_C"/>
</dbReference>
<dbReference type="Pfam" id="PF00772">
    <property type="entry name" value="DnaB"/>
    <property type="match status" value="1"/>
</dbReference>
<evidence type="ECO:0000256" key="3">
    <source>
        <dbReference type="ARBA" id="ARBA00023125"/>
    </source>
</evidence>
<evidence type="ECO:0000259" key="4">
    <source>
        <dbReference type="Pfam" id="PF00772"/>
    </source>
</evidence>
<dbReference type="InterPro" id="IPR007693">
    <property type="entry name" value="DNA_helicase_DnaB-like_N"/>
</dbReference>
<keyword evidence="5" id="KW-0347">Helicase</keyword>
<dbReference type="EMBL" id="JAIWWW010000009">
    <property type="protein sequence ID" value="MCA4522453.1"/>
    <property type="molecule type" value="Genomic_DNA"/>
</dbReference>
<evidence type="ECO:0000256" key="1">
    <source>
        <dbReference type="ARBA" id="ARBA00022515"/>
    </source>
</evidence>
<dbReference type="GO" id="GO:0005829">
    <property type="term" value="C:cytosol"/>
    <property type="evidence" value="ECO:0007669"/>
    <property type="project" value="TreeGrafter"/>
</dbReference>
<dbReference type="GO" id="GO:0006269">
    <property type="term" value="P:DNA replication, synthesis of primer"/>
    <property type="evidence" value="ECO:0007669"/>
    <property type="project" value="UniProtKB-KW"/>
</dbReference>
<dbReference type="PANTHER" id="PTHR30153">
    <property type="entry name" value="REPLICATIVE DNA HELICASE DNAB"/>
    <property type="match status" value="1"/>
</dbReference>
<dbReference type="GO" id="GO:0005524">
    <property type="term" value="F:ATP binding"/>
    <property type="evidence" value="ECO:0007669"/>
    <property type="project" value="InterPro"/>
</dbReference>
<evidence type="ECO:0000313" key="7">
    <source>
        <dbReference type="Proteomes" id="UP000471447"/>
    </source>
</evidence>
<keyword evidence="3" id="KW-0238">DNA-binding</keyword>
<evidence type="ECO:0000256" key="2">
    <source>
        <dbReference type="ARBA" id="ARBA00022705"/>
    </source>
</evidence>
<keyword evidence="5" id="KW-0378">Hydrolase</keyword>
<reference evidence="5 7" key="1">
    <citation type="journal article" date="2019" name="Nat. Med.">
        <title>A library of human gut bacterial isolates paired with longitudinal multiomics data enables mechanistic microbiome research.</title>
        <authorList>
            <person name="Poyet M."/>
            <person name="Groussin M."/>
            <person name="Gibbons S.M."/>
            <person name="Avila-Pacheco J."/>
            <person name="Jiang X."/>
            <person name="Kearney S.M."/>
            <person name="Perrotta A.R."/>
            <person name="Berdy B."/>
            <person name="Zhao S."/>
            <person name="Lieberman T.D."/>
            <person name="Swanson P.K."/>
            <person name="Smith M."/>
            <person name="Roesemann S."/>
            <person name="Alexander J.E."/>
            <person name="Rich S.A."/>
            <person name="Livny J."/>
            <person name="Vlamakis H."/>
            <person name="Clish C."/>
            <person name="Bullock K."/>
            <person name="Deik A."/>
            <person name="Scott J."/>
            <person name="Pierce K.A."/>
            <person name="Xavier R.J."/>
            <person name="Alm E.J."/>
        </authorList>
    </citation>
    <scope>NUCLEOTIDE SEQUENCE [LARGE SCALE GENOMIC DNA]</scope>
    <source>
        <strain evidence="5 7">BIOML-A7</strain>
    </source>
</reference>
<dbReference type="InterPro" id="IPR036185">
    <property type="entry name" value="DNA_heli_DnaB-like_N_sf"/>
</dbReference>
<dbReference type="AlphaFoldDB" id="A0A412JZY7"/>